<dbReference type="PANTHER" id="PTHR20941">
    <property type="entry name" value="FOLATE SYNTHESIS PROTEINS"/>
    <property type="match status" value="1"/>
</dbReference>
<dbReference type="InterPro" id="IPR011005">
    <property type="entry name" value="Dihydropteroate_synth-like_sf"/>
</dbReference>
<dbReference type="GO" id="GO:0046654">
    <property type="term" value="P:tetrahydrofolate biosynthetic process"/>
    <property type="evidence" value="ECO:0007669"/>
    <property type="project" value="TreeGrafter"/>
</dbReference>
<gene>
    <name evidence="2" type="ORF">FJZ47_05510</name>
</gene>
<dbReference type="PANTHER" id="PTHR20941:SF1">
    <property type="entry name" value="FOLIC ACID SYNTHESIS PROTEIN FOL1"/>
    <property type="match status" value="1"/>
</dbReference>
<dbReference type="PROSITE" id="PS00793">
    <property type="entry name" value="DHPS_2"/>
    <property type="match status" value="1"/>
</dbReference>
<accession>A0A937VY46</accession>
<dbReference type="Gene3D" id="3.20.20.20">
    <property type="entry name" value="Dihydropteroate synthase-like"/>
    <property type="match status" value="1"/>
</dbReference>
<proteinExistence type="predicted"/>
<dbReference type="Proteomes" id="UP000712673">
    <property type="component" value="Unassembled WGS sequence"/>
</dbReference>
<evidence type="ECO:0000313" key="3">
    <source>
        <dbReference type="Proteomes" id="UP000712673"/>
    </source>
</evidence>
<protein>
    <submittedName>
        <fullName evidence="2">Dihydropteroate synthase</fullName>
    </submittedName>
</protein>
<evidence type="ECO:0000259" key="1">
    <source>
        <dbReference type="PROSITE" id="PS50972"/>
    </source>
</evidence>
<evidence type="ECO:0000313" key="2">
    <source>
        <dbReference type="EMBL" id="MBM3223248.1"/>
    </source>
</evidence>
<dbReference type="InterPro" id="IPR000489">
    <property type="entry name" value="Pterin-binding_dom"/>
</dbReference>
<dbReference type="GO" id="GO:0004156">
    <property type="term" value="F:dihydropteroate synthase activity"/>
    <property type="evidence" value="ECO:0007669"/>
    <property type="project" value="TreeGrafter"/>
</dbReference>
<dbReference type="AlphaFoldDB" id="A0A937VY46"/>
<comment type="caution">
    <text evidence="2">The sequence shown here is derived from an EMBL/GenBank/DDBJ whole genome shotgun (WGS) entry which is preliminary data.</text>
</comment>
<dbReference type="SUPFAM" id="SSF51717">
    <property type="entry name" value="Dihydropteroate synthetase-like"/>
    <property type="match status" value="1"/>
</dbReference>
<sequence>MLDLQVLSTLLERYRAALGQPVRTFTLGGRLFDFNRYRYLVGVINLSTDSWYRESVCATTAEAIARAEMLCTDGAEIIDLGAESTLPHARQADVQQQLERLLPVVEALKARQMLVSVESYYPEVLETCARAGADIFNLTGTLYSEEIFQLAAAYDVAVILCYVQGPTVREVGDFRFHEDMIAAIGEYFRDLTARAMRCGVSKCFLDPGLGFYYKNLQDSRLRVNYQLKTFLHCFRLHELGYPTFNILPHAPEVFLEDERRAAEPFFSVLALLGGTHVIRSHEIRTVHRIRQVMELYES</sequence>
<dbReference type="Pfam" id="PF00809">
    <property type="entry name" value="Pterin_bind"/>
    <property type="match status" value="1"/>
</dbReference>
<reference evidence="2" key="1">
    <citation type="submission" date="2019-03" db="EMBL/GenBank/DDBJ databases">
        <title>Lake Tanganyika Metagenome-Assembled Genomes (MAGs).</title>
        <authorList>
            <person name="Tran P."/>
        </authorList>
    </citation>
    <scope>NUCLEOTIDE SEQUENCE</scope>
    <source>
        <strain evidence="2">K_DeepCast_65m_m2_066</strain>
    </source>
</reference>
<dbReference type="EMBL" id="VGLS01000116">
    <property type="protein sequence ID" value="MBM3223248.1"/>
    <property type="molecule type" value="Genomic_DNA"/>
</dbReference>
<feature type="domain" description="Pterin-binding" evidence="1">
    <location>
        <begin position="38"/>
        <end position="294"/>
    </location>
</feature>
<organism evidence="2 3">
    <name type="scientific">Tectimicrobiota bacterium</name>
    <dbReference type="NCBI Taxonomy" id="2528274"/>
    <lineage>
        <taxon>Bacteria</taxon>
        <taxon>Pseudomonadati</taxon>
        <taxon>Nitrospinota/Tectimicrobiota group</taxon>
        <taxon>Candidatus Tectimicrobiota</taxon>
    </lineage>
</organism>
<name>A0A937VY46_UNCTE</name>
<dbReference type="InterPro" id="IPR045031">
    <property type="entry name" value="DHP_synth-like"/>
</dbReference>
<dbReference type="PROSITE" id="PS50972">
    <property type="entry name" value="PTERIN_BINDING"/>
    <property type="match status" value="1"/>
</dbReference>